<dbReference type="EMBL" id="BGPR01052726">
    <property type="protein sequence ID" value="GBO29557.1"/>
    <property type="molecule type" value="Genomic_DNA"/>
</dbReference>
<accession>A0A4Y2W0L1</accession>
<keyword evidence="2" id="KW-1185">Reference proteome</keyword>
<reference evidence="1 2" key="1">
    <citation type="journal article" date="2019" name="Sci. Rep.">
        <title>Orb-weaving spider Araneus ventricosus genome elucidates the spidroin gene catalogue.</title>
        <authorList>
            <person name="Kono N."/>
            <person name="Nakamura H."/>
            <person name="Ohtoshi R."/>
            <person name="Moran D.A.P."/>
            <person name="Shinohara A."/>
            <person name="Yoshida Y."/>
            <person name="Fujiwara M."/>
            <person name="Mori M."/>
            <person name="Tomita M."/>
            <person name="Arakawa K."/>
        </authorList>
    </citation>
    <scope>NUCLEOTIDE SEQUENCE [LARGE SCALE GENOMIC DNA]</scope>
</reference>
<dbReference type="AlphaFoldDB" id="A0A4Y2W0L1"/>
<sequence>GGGKYLFLDHVSPCGDIGPFHPSHGVRWTVIEVAALCKTSQGRFRVPDSLTVTCEELVFKNFSMYFFRHQIVGIATRDWIMIAIKRTSKSFQ</sequence>
<evidence type="ECO:0000313" key="1">
    <source>
        <dbReference type="EMBL" id="GBO29557.1"/>
    </source>
</evidence>
<organism evidence="1 2">
    <name type="scientific">Araneus ventricosus</name>
    <name type="common">Orbweaver spider</name>
    <name type="synonym">Epeira ventricosa</name>
    <dbReference type="NCBI Taxonomy" id="182803"/>
    <lineage>
        <taxon>Eukaryota</taxon>
        <taxon>Metazoa</taxon>
        <taxon>Ecdysozoa</taxon>
        <taxon>Arthropoda</taxon>
        <taxon>Chelicerata</taxon>
        <taxon>Arachnida</taxon>
        <taxon>Araneae</taxon>
        <taxon>Araneomorphae</taxon>
        <taxon>Entelegynae</taxon>
        <taxon>Araneoidea</taxon>
        <taxon>Araneidae</taxon>
        <taxon>Araneus</taxon>
    </lineage>
</organism>
<gene>
    <name evidence="1" type="ORF">AVEN_127043_1</name>
</gene>
<comment type="caution">
    <text evidence="1">The sequence shown here is derived from an EMBL/GenBank/DDBJ whole genome shotgun (WGS) entry which is preliminary data.</text>
</comment>
<feature type="non-terminal residue" evidence="1">
    <location>
        <position position="1"/>
    </location>
</feature>
<protein>
    <submittedName>
        <fullName evidence="1">Uncharacterized protein</fullName>
    </submittedName>
</protein>
<name>A0A4Y2W0L1_ARAVE</name>
<evidence type="ECO:0000313" key="2">
    <source>
        <dbReference type="Proteomes" id="UP000499080"/>
    </source>
</evidence>
<proteinExistence type="predicted"/>
<dbReference type="Proteomes" id="UP000499080">
    <property type="component" value="Unassembled WGS sequence"/>
</dbReference>